<protein>
    <submittedName>
        <fullName evidence="1">Uncharacterized protein</fullName>
    </submittedName>
</protein>
<reference evidence="1 2" key="1">
    <citation type="submission" date="2021-06" db="EMBL/GenBank/DDBJ databases">
        <title>Caerostris extrusa draft genome.</title>
        <authorList>
            <person name="Kono N."/>
            <person name="Arakawa K."/>
        </authorList>
    </citation>
    <scope>NUCLEOTIDE SEQUENCE [LARGE SCALE GENOMIC DNA]</scope>
</reference>
<organism evidence="1 2">
    <name type="scientific">Caerostris extrusa</name>
    <name type="common">Bark spider</name>
    <name type="synonym">Caerostris bankana</name>
    <dbReference type="NCBI Taxonomy" id="172846"/>
    <lineage>
        <taxon>Eukaryota</taxon>
        <taxon>Metazoa</taxon>
        <taxon>Ecdysozoa</taxon>
        <taxon>Arthropoda</taxon>
        <taxon>Chelicerata</taxon>
        <taxon>Arachnida</taxon>
        <taxon>Araneae</taxon>
        <taxon>Araneomorphae</taxon>
        <taxon>Entelegynae</taxon>
        <taxon>Araneoidea</taxon>
        <taxon>Araneidae</taxon>
        <taxon>Caerostris</taxon>
    </lineage>
</organism>
<dbReference type="AlphaFoldDB" id="A0AAV4MS37"/>
<gene>
    <name evidence="1" type="ORF">CEXT_479831</name>
</gene>
<comment type="caution">
    <text evidence="1">The sequence shown here is derived from an EMBL/GenBank/DDBJ whole genome shotgun (WGS) entry which is preliminary data.</text>
</comment>
<dbReference type="Proteomes" id="UP001054945">
    <property type="component" value="Unassembled WGS sequence"/>
</dbReference>
<evidence type="ECO:0000313" key="1">
    <source>
        <dbReference type="EMBL" id="GIX74690.1"/>
    </source>
</evidence>
<name>A0AAV4MS37_CAEEX</name>
<proteinExistence type="predicted"/>
<keyword evidence="2" id="KW-1185">Reference proteome</keyword>
<evidence type="ECO:0000313" key="2">
    <source>
        <dbReference type="Proteomes" id="UP001054945"/>
    </source>
</evidence>
<dbReference type="EMBL" id="BPLR01002522">
    <property type="protein sequence ID" value="GIX74690.1"/>
    <property type="molecule type" value="Genomic_DNA"/>
</dbReference>
<sequence>MPAIKDINIVKIAVEMDDQVPQLIEFDQKRPLAAIIQDLCTTWGLTDPDQYALQFSDNAHNYITEKIEMKLKTAVY</sequence>
<accession>A0AAV4MS37</accession>